<gene>
    <name evidence="1" type="ORF">METZ01_LOCUS329606</name>
</gene>
<dbReference type="AlphaFoldDB" id="A0A382PXF0"/>
<name>A0A382PXF0_9ZZZZ</name>
<dbReference type="EMBL" id="UINC01109735">
    <property type="protein sequence ID" value="SVC76752.1"/>
    <property type="molecule type" value="Genomic_DNA"/>
</dbReference>
<protein>
    <submittedName>
        <fullName evidence="1">Uncharacterized protein</fullName>
    </submittedName>
</protein>
<evidence type="ECO:0000313" key="1">
    <source>
        <dbReference type="EMBL" id="SVC76752.1"/>
    </source>
</evidence>
<proteinExistence type="predicted"/>
<sequence length="37" mass="3889">MGFEYTSLIFSLDAGSHPSRTVMLAAGVSLIANTDTD</sequence>
<accession>A0A382PXF0</accession>
<reference evidence="1" key="1">
    <citation type="submission" date="2018-05" db="EMBL/GenBank/DDBJ databases">
        <authorList>
            <person name="Lanie J.A."/>
            <person name="Ng W.-L."/>
            <person name="Kazmierczak K.M."/>
            <person name="Andrzejewski T.M."/>
            <person name="Davidsen T.M."/>
            <person name="Wayne K.J."/>
            <person name="Tettelin H."/>
            <person name="Glass J.I."/>
            <person name="Rusch D."/>
            <person name="Podicherti R."/>
            <person name="Tsui H.-C.T."/>
            <person name="Winkler M.E."/>
        </authorList>
    </citation>
    <scope>NUCLEOTIDE SEQUENCE</scope>
</reference>
<feature type="non-terminal residue" evidence="1">
    <location>
        <position position="37"/>
    </location>
</feature>
<organism evidence="1">
    <name type="scientific">marine metagenome</name>
    <dbReference type="NCBI Taxonomy" id="408172"/>
    <lineage>
        <taxon>unclassified sequences</taxon>
        <taxon>metagenomes</taxon>
        <taxon>ecological metagenomes</taxon>
    </lineage>
</organism>